<evidence type="ECO:0000259" key="3">
    <source>
        <dbReference type="Pfam" id="PF13359"/>
    </source>
</evidence>
<accession>A0A0D3JER8</accession>
<proteinExistence type="predicted"/>
<organism evidence="4 5">
    <name type="scientific">Emiliania huxleyi (strain CCMP1516)</name>
    <dbReference type="NCBI Taxonomy" id="280463"/>
    <lineage>
        <taxon>Eukaryota</taxon>
        <taxon>Haptista</taxon>
        <taxon>Haptophyta</taxon>
        <taxon>Prymnesiophyceae</taxon>
        <taxon>Isochrysidales</taxon>
        <taxon>Noelaerhabdaceae</taxon>
        <taxon>Emiliania</taxon>
    </lineage>
</organism>
<evidence type="ECO:0000256" key="2">
    <source>
        <dbReference type="ARBA" id="ARBA00022723"/>
    </source>
</evidence>
<reference evidence="4" key="2">
    <citation type="submission" date="2024-10" db="UniProtKB">
        <authorList>
            <consortium name="EnsemblProtists"/>
        </authorList>
    </citation>
    <scope>IDENTIFICATION</scope>
</reference>
<evidence type="ECO:0000313" key="4">
    <source>
        <dbReference type="EnsemblProtists" id="EOD22003"/>
    </source>
</evidence>
<keyword evidence="2" id="KW-0479">Metal-binding</keyword>
<comment type="cofactor">
    <cofactor evidence="1">
        <name>a divalent metal cation</name>
        <dbReference type="ChEBI" id="CHEBI:60240"/>
    </cofactor>
</comment>
<dbReference type="KEGG" id="ehx:EMIHUDRAFT_116918"/>
<evidence type="ECO:0000313" key="5">
    <source>
        <dbReference type="Proteomes" id="UP000013827"/>
    </source>
</evidence>
<keyword evidence="5" id="KW-1185">Reference proteome</keyword>
<dbReference type="EnsemblProtists" id="EOD22003">
    <property type="protein sequence ID" value="EOD22003"/>
    <property type="gene ID" value="EMIHUDRAFT_116918"/>
</dbReference>
<sequence>MLSGLLPCIAVAARPAFQTSEELLASILQAGGNVGATCLTGEGRVLFGQDAGRKQRRAAVLAILHCIIAKRDKKQKRRRSGPILGLISQTVREHGFWATVAHLDDVRFQRKFRLSRSAFRDLCVLLGPHLTREGGRGGARAGHAAPPLSVETKLSVALRFLAGASVEDLDRYGVERKSSIMGCCVWPVVGAIHACPELEFRLLRALKSAKAGDSRELREIQAGFDKKSGGMLPGCIGALDGWLPAIHKPPVSSELPPPRNKVANAMIYFCYKKYFALTWLGVAGADQELLYGAYVSPGGQGDAGSWPLCELACWIEENGLPQGCWLNADEAFKGSESCVTPYPGSVSADHRKANFNHFKSSLRMPVEQCFGVFWRPSRMGVDCFPHLISACFKLSNFMLRYRNAEREEDRCDEQLFRSTAAEEGGERSIDDVREMLTRNFAPMKNAPGLPNAAPSCRKGRWALPSGQPRWMRSAMMDKSALRDSLADNVMLFDAVRPGGKHATRTQGAPQS</sequence>
<reference evidence="5" key="1">
    <citation type="journal article" date="2013" name="Nature">
        <title>Pan genome of the phytoplankton Emiliania underpins its global distribution.</title>
        <authorList>
            <person name="Read B.A."/>
            <person name="Kegel J."/>
            <person name="Klute M.J."/>
            <person name="Kuo A."/>
            <person name="Lefebvre S.C."/>
            <person name="Maumus F."/>
            <person name="Mayer C."/>
            <person name="Miller J."/>
            <person name="Monier A."/>
            <person name="Salamov A."/>
            <person name="Young J."/>
            <person name="Aguilar M."/>
            <person name="Claverie J.M."/>
            <person name="Frickenhaus S."/>
            <person name="Gonzalez K."/>
            <person name="Herman E.K."/>
            <person name="Lin Y.C."/>
            <person name="Napier J."/>
            <person name="Ogata H."/>
            <person name="Sarno A.F."/>
            <person name="Shmutz J."/>
            <person name="Schroeder D."/>
            <person name="de Vargas C."/>
            <person name="Verret F."/>
            <person name="von Dassow P."/>
            <person name="Valentin K."/>
            <person name="Van de Peer Y."/>
            <person name="Wheeler G."/>
            <person name="Dacks J.B."/>
            <person name="Delwiche C.F."/>
            <person name="Dyhrman S.T."/>
            <person name="Glockner G."/>
            <person name="John U."/>
            <person name="Richards T."/>
            <person name="Worden A.Z."/>
            <person name="Zhang X."/>
            <person name="Grigoriev I.V."/>
            <person name="Allen A.E."/>
            <person name="Bidle K."/>
            <person name="Borodovsky M."/>
            <person name="Bowler C."/>
            <person name="Brownlee C."/>
            <person name="Cock J.M."/>
            <person name="Elias M."/>
            <person name="Gladyshev V.N."/>
            <person name="Groth M."/>
            <person name="Guda C."/>
            <person name="Hadaegh A."/>
            <person name="Iglesias-Rodriguez M.D."/>
            <person name="Jenkins J."/>
            <person name="Jones B.M."/>
            <person name="Lawson T."/>
            <person name="Leese F."/>
            <person name="Lindquist E."/>
            <person name="Lobanov A."/>
            <person name="Lomsadze A."/>
            <person name="Malik S.B."/>
            <person name="Marsh M.E."/>
            <person name="Mackinder L."/>
            <person name="Mock T."/>
            <person name="Mueller-Roeber B."/>
            <person name="Pagarete A."/>
            <person name="Parker M."/>
            <person name="Probert I."/>
            <person name="Quesneville H."/>
            <person name="Raines C."/>
            <person name="Rensing S.A."/>
            <person name="Riano-Pachon D.M."/>
            <person name="Richier S."/>
            <person name="Rokitta S."/>
            <person name="Shiraiwa Y."/>
            <person name="Soanes D.M."/>
            <person name="van der Giezen M."/>
            <person name="Wahlund T.M."/>
            <person name="Williams B."/>
            <person name="Wilson W."/>
            <person name="Wolfe G."/>
            <person name="Wurch L.L."/>
        </authorList>
    </citation>
    <scope>NUCLEOTIDE SEQUENCE</scope>
</reference>
<evidence type="ECO:0000256" key="1">
    <source>
        <dbReference type="ARBA" id="ARBA00001968"/>
    </source>
</evidence>
<protein>
    <recommendedName>
        <fullName evidence="3">DDE Tnp4 domain-containing protein</fullName>
    </recommendedName>
</protein>
<dbReference type="AlphaFoldDB" id="A0A0D3JER8"/>
<dbReference type="GO" id="GO:0046872">
    <property type="term" value="F:metal ion binding"/>
    <property type="evidence" value="ECO:0007669"/>
    <property type="project" value="UniProtKB-KW"/>
</dbReference>
<dbReference type="OMA" id="EEWARIN"/>
<dbReference type="RefSeq" id="XP_005774432.1">
    <property type="nucleotide sequence ID" value="XM_005774375.1"/>
</dbReference>
<dbReference type="Proteomes" id="UP000013827">
    <property type="component" value="Unassembled WGS sequence"/>
</dbReference>
<dbReference type="PaxDb" id="2903-EOD22003"/>
<dbReference type="InterPro" id="IPR027806">
    <property type="entry name" value="HARBI1_dom"/>
</dbReference>
<feature type="domain" description="DDE Tnp4" evidence="3">
    <location>
        <begin position="257"/>
        <end position="372"/>
    </location>
</feature>
<dbReference type="GeneID" id="17267548"/>
<name>A0A0D3JER8_EMIH1</name>
<dbReference type="Pfam" id="PF13359">
    <property type="entry name" value="DDE_Tnp_4"/>
    <property type="match status" value="1"/>
</dbReference>
<dbReference type="STRING" id="2903.R1CGW1"/>
<dbReference type="HOGENOM" id="CLU_533667_0_0_1"/>